<evidence type="ECO:0000313" key="2">
    <source>
        <dbReference type="EMBL" id="MBM9504444.1"/>
    </source>
</evidence>
<sequence>MHHSTAALDHMLANSTVGPAQYADGPSRLHRAALLEQYKLYVEMADRVSARRGVANAFFLTINTGATAAVNVAVGLGAHHASAWAIGSLTCALLIQCFLWAATIHAYRRLSDVKWRVVGALERLLPVRAWSDAERGLLSSSWGSRYLTLTRLEELVPVCFALLYGLTCIAALIL</sequence>
<name>A0ABS2TM76_9ACTN</name>
<organism evidence="2 3">
    <name type="scientific">Actinacidiphila acididurans</name>
    <dbReference type="NCBI Taxonomy" id="2784346"/>
    <lineage>
        <taxon>Bacteria</taxon>
        <taxon>Bacillati</taxon>
        <taxon>Actinomycetota</taxon>
        <taxon>Actinomycetes</taxon>
        <taxon>Kitasatosporales</taxon>
        <taxon>Streptomycetaceae</taxon>
        <taxon>Actinacidiphila</taxon>
    </lineage>
</organism>
<feature type="transmembrane region" description="Helical" evidence="1">
    <location>
        <begin position="57"/>
        <end position="78"/>
    </location>
</feature>
<dbReference type="Pfam" id="PF24838">
    <property type="entry name" value="8xMP"/>
    <property type="match status" value="1"/>
</dbReference>
<keyword evidence="1" id="KW-0812">Transmembrane</keyword>
<dbReference type="Proteomes" id="UP000749040">
    <property type="component" value="Unassembled WGS sequence"/>
</dbReference>
<keyword evidence="1" id="KW-1133">Transmembrane helix</keyword>
<evidence type="ECO:0000256" key="1">
    <source>
        <dbReference type="SAM" id="Phobius"/>
    </source>
</evidence>
<proteinExistence type="predicted"/>
<evidence type="ECO:0008006" key="4">
    <source>
        <dbReference type="Google" id="ProtNLM"/>
    </source>
</evidence>
<dbReference type="InterPro" id="IPR056918">
    <property type="entry name" value="8xMP"/>
</dbReference>
<dbReference type="EMBL" id="JADKYB010000004">
    <property type="protein sequence ID" value="MBM9504444.1"/>
    <property type="molecule type" value="Genomic_DNA"/>
</dbReference>
<gene>
    <name evidence="2" type="ORF">ITX44_07835</name>
</gene>
<evidence type="ECO:0000313" key="3">
    <source>
        <dbReference type="Proteomes" id="UP000749040"/>
    </source>
</evidence>
<comment type="caution">
    <text evidence="2">The sequence shown here is derived from an EMBL/GenBank/DDBJ whole genome shotgun (WGS) entry which is preliminary data.</text>
</comment>
<dbReference type="RefSeq" id="WP_205356339.1">
    <property type="nucleotide sequence ID" value="NZ_JADKYB010000004.1"/>
</dbReference>
<feature type="transmembrane region" description="Helical" evidence="1">
    <location>
        <begin position="84"/>
        <end position="107"/>
    </location>
</feature>
<reference evidence="2 3" key="1">
    <citation type="submission" date="2021-01" db="EMBL/GenBank/DDBJ databases">
        <title>Streptomyces acididurans sp. nov., isolated from a peat swamp forest soil.</title>
        <authorList>
            <person name="Chantavorakit T."/>
            <person name="Duangmal K."/>
        </authorList>
    </citation>
    <scope>NUCLEOTIDE SEQUENCE [LARGE SCALE GENOMIC DNA]</scope>
    <source>
        <strain evidence="2 3">KK5PA1</strain>
    </source>
</reference>
<feature type="transmembrane region" description="Helical" evidence="1">
    <location>
        <begin position="155"/>
        <end position="173"/>
    </location>
</feature>
<keyword evidence="3" id="KW-1185">Reference proteome</keyword>
<accession>A0ABS2TM76</accession>
<protein>
    <recommendedName>
        <fullName evidence="4">Small integral membrane protein</fullName>
    </recommendedName>
</protein>
<keyword evidence="1" id="KW-0472">Membrane</keyword>